<dbReference type="Pfam" id="PF05036">
    <property type="entry name" value="SPOR"/>
    <property type="match status" value="1"/>
</dbReference>
<dbReference type="InterPro" id="IPR012338">
    <property type="entry name" value="Beta-lactam/transpept-like"/>
</dbReference>
<keyword evidence="5" id="KW-0573">Peptidoglycan synthesis</keyword>
<name>A0A549T1N4_9HYPH</name>
<dbReference type="GO" id="GO:0009002">
    <property type="term" value="F:serine-type D-Ala-D-Ala carboxypeptidase activity"/>
    <property type="evidence" value="ECO:0007669"/>
    <property type="project" value="InterPro"/>
</dbReference>
<protein>
    <submittedName>
        <fullName evidence="12">D-alanyl-D-alanine carboxypeptidase</fullName>
    </submittedName>
</protein>
<evidence type="ECO:0000256" key="1">
    <source>
        <dbReference type="ARBA" id="ARBA00007164"/>
    </source>
</evidence>
<proteinExistence type="inferred from homology"/>
<feature type="active site" evidence="7">
    <location>
        <position position="116"/>
    </location>
</feature>
<dbReference type="PANTHER" id="PTHR21581">
    <property type="entry name" value="D-ALANYL-D-ALANINE CARBOXYPEPTIDASE"/>
    <property type="match status" value="1"/>
</dbReference>
<evidence type="ECO:0000259" key="11">
    <source>
        <dbReference type="PROSITE" id="PS51724"/>
    </source>
</evidence>
<dbReference type="GO" id="GO:0042834">
    <property type="term" value="F:peptidoglycan binding"/>
    <property type="evidence" value="ECO:0007669"/>
    <property type="project" value="InterPro"/>
</dbReference>
<feature type="signal peptide" evidence="10">
    <location>
        <begin position="1"/>
        <end position="28"/>
    </location>
</feature>
<dbReference type="GO" id="GO:0071555">
    <property type="term" value="P:cell wall organization"/>
    <property type="evidence" value="ECO:0007669"/>
    <property type="project" value="UniProtKB-KW"/>
</dbReference>
<reference evidence="12 13" key="1">
    <citation type="submission" date="2019-07" db="EMBL/GenBank/DDBJ databases">
        <title>Ln-dependent methylotrophs.</title>
        <authorList>
            <person name="Tani A."/>
        </authorList>
    </citation>
    <scope>NUCLEOTIDE SEQUENCE [LARGE SCALE GENOMIC DNA]</scope>
    <source>
        <strain evidence="12 13">SM12</strain>
    </source>
</reference>
<dbReference type="InterPro" id="IPR018044">
    <property type="entry name" value="Peptidase_S11"/>
</dbReference>
<evidence type="ECO:0000256" key="9">
    <source>
        <dbReference type="RuleBase" id="RU004016"/>
    </source>
</evidence>
<evidence type="ECO:0000256" key="3">
    <source>
        <dbReference type="ARBA" id="ARBA00022801"/>
    </source>
</evidence>
<dbReference type="InterPro" id="IPR007730">
    <property type="entry name" value="SPOR-like_dom"/>
</dbReference>
<organism evidence="12 13">
    <name type="scientific">Rhizobium straminoryzae</name>
    <dbReference type="NCBI Taxonomy" id="1387186"/>
    <lineage>
        <taxon>Bacteria</taxon>
        <taxon>Pseudomonadati</taxon>
        <taxon>Pseudomonadota</taxon>
        <taxon>Alphaproteobacteria</taxon>
        <taxon>Hyphomicrobiales</taxon>
        <taxon>Rhizobiaceae</taxon>
        <taxon>Rhizobium/Agrobacterium group</taxon>
        <taxon>Rhizobium</taxon>
    </lineage>
</organism>
<dbReference type="PANTHER" id="PTHR21581:SF6">
    <property type="entry name" value="TRAFFICKING PROTEIN PARTICLE COMPLEX SUBUNIT 12"/>
    <property type="match status" value="1"/>
</dbReference>
<keyword evidence="12" id="KW-0645">Protease</keyword>
<evidence type="ECO:0000313" key="13">
    <source>
        <dbReference type="Proteomes" id="UP000316801"/>
    </source>
</evidence>
<feature type="active site" description="Acyl-ester intermediate" evidence="7">
    <location>
        <position position="56"/>
    </location>
</feature>
<dbReference type="GO" id="GO:0009252">
    <property type="term" value="P:peptidoglycan biosynthetic process"/>
    <property type="evidence" value="ECO:0007669"/>
    <property type="project" value="UniProtKB-KW"/>
</dbReference>
<dbReference type="PROSITE" id="PS51724">
    <property type="entry name" value="SPOR"/>
    <property type="match status" value="1"/>
</dbReference>
<dbReference type="Gene3D" id="3.30.70.1070">
    <property type="entry name" value="Sporulation related repeat"/>
    <property type="match status" value="1"/>
</dbReference>
<evidence type="ECO:0000256" key="5">
    <source>
        <dbReference type="ARBA" id="ARBA00022984"/>
    </source>
</evidence>
<dbReference type="Pfam" id="PF00768">
    <property type="entry name" value="Peptidase_S11"/>
    <property type="match status" value="1"/>
</dbReference>
<dbReference type="EMBL" id="VJMG01000062">
    <property type="protein sequence ID" value="TRL35785.1"/>
    <property type="molecule type" value="Genomic_DNA"/>
</dbReference>
<evidence type="ECO:0000256" key="2">
    <source>
        <dbReference type="ARBA" id="ARBA00022729"/>
    </source>
</evidence>
<keyword evidence="3" id="KW-0378">Hydrolase</keyword>
<comment type="caution">
    <text evidence="12">The sequence shown here is derived from an EMBL/GenBank/DDBJ whole genome shotgun (WGS) entry which is preliminary data.</text>
</comment>
<keyword evidence="12" id="KW-0121">Carboxypeptidase</keyword>
<keyword evidence="6" id="KW-0961">Cell wall biogenesis/degradation</keyword>
<dbReference type="GO" id="GO:0006508">
    <property type="term" value="P:proteolysis"/>
    <property type="evidence" value="ECO:0007669"/>
    <property type="project" value="InterPro"/>
</dbReference>
<evidence type="ECO:0000256" key="4">
    <source>
        <dbReference type="ARBA" id="ARBA00022960"/>
    </source>
</evidence>
<dbReference type="Gene3D" id="3.40.710.10">
    <property type="entry name" value="DD-peptidase/beta-lactamase superfamily"/>
    <property type="match status" value="1"/>
</dbReference>
<evidence type="ECO:0000256" key="7">
    <source>
        <dbReference type="PIRSR" id="PIRSR618044-1"/>
    </source>
</evidence>
<keyword evidence="4" id="KW-0133">Cell shape</keyword>
<evidence type="ECO:0000313" key="12">
    <source>
        <dbReference type="EMBL" id="TRL35785.1"/>
    </source>
</evidence>
<dbReference type="Proteomes" id="UP000316801">
    <property type="component" value="Unassembled WGS sequence"/>
</dbReference>
<evidence type="ECO:0000256" key="10">
    <source>
        <dbReference type="SAM" id="SignalP"/>
    </source>
</evidence>
<feature type="chain" id="PRO_5021841865" evidence="10">
    <location>
        <begin position="29"/>
        <end position="453"/>
    </location>
</feature>
<feature type="binding site" evidence="8">
    <location>
        <position position="218"/>
    </location>
    <ligand>
        <name>substrate</name>
    </ligand>
</feature>
<dbReference type="SUPFAM" id="SSF110997">
    <property type="entry name" value="Sporulation related repeat"/>
    <property type="match status" value="1"/>
</dbReference>
<feature type="domain" description="SPOR" evidence="11">
    <location>
        <begin position="367"/>
        <end position="452"/>
    </location>
</feature>
<dbReference type="GO" id="GO:0008360">
    <property type="term" value="P:regulation of cell shape"/>
    <property type="evidence" value="ECO:0007669"/>
    <property type="project" value="UniProtKB-KW"/>
</dbReference>
<sequence>MTKIAQAFSILMGMAALLLGLAAAPAQAGYAHFVMDANTGRVLAAENADVLNHPASLTKMMTLYMTFEALRDGRLSWDQKIVMSRNGASTIPFKLGIPAGQTYTVREAVYGMAVKSANDVAEGIGDHLYGSEEKFGQAMTRKARQLGMSRTTFRNGSGLPDSRQVTTARDMATLGLALMRDFPKEYRIFATRSFTFRGRTISGHNHLMYRYRGMDGIKTGYINASGFNIVSAVNEDGKRVIGVVMGGRTARARDDRMAALLDAAMPRAGIGRGAAPAAVAQSIDLPERGVPQPVEPRRHDPVARKLAALESRNSDLAYAAPATPAAPIVAAPIVAEPVAMEDAPTVSAPTPRAAIPHQPPANMPFAMASNDGWAVQIAATPSESEAISLLSRAMPTLDRRFNGITPYTQTVGSASGPLHRARFSGFQNRAAAQSACKALTASRFACTVVQGDG</sequence>
<comment type="similarity">
    <text evidence="1 9">Belongs to the peptidase S11 family.</text>
</comment>
<dbReference type="AlphaFoldDB" id="A0A549T1N4"/>
<accession>A0A549T1N4</accession>
<dbReference type="SUPFAM" id="SSF56601">
    <property type="entry name" value="beta-lactamase/transpeptidase-like"/>
    <property type="match status" value="1"/>
</dbReference>
<dbReference type="PRINTS" id="PR00725">
    <property type="entry name" value="DADACBPTASE1"/>
</dbReference>
<evidence type="ECO:0000256" key="6">
    <source>
        <dbReference type="ARBA" id="ARBA00023316"/>
    </source>
</evidence>
<keyword evidence="2 10" id="KW-0732">Signal</keyword>
<evidence type="ECO:0000256" key="8">
    <source>
        <dbReference type="PIRSR" id="PIRSR618044-2"/>
    </source>
</evidence>
<gene>
    <name evidence="12" type="ORF">FNA46_19465</name>
</gene>
<feature type="active site" description="Proton acceptor" evidence="7">
    <location>
        <position position="59"/>
    </location>
</feature>
<dbReference type="InterPro" id="IPR001967">
    <property type="entry name" value="Peptidase_S11_N"/>
</dbReference>
<dbReference type="InterPro" id="IPR036680">
    <property type="entry name" value="SPOR-like_sf"/>
</dbReference>
<keyword evidence="13" id="KW-1185">Reference proteome</keyword>